<feature type="transmembrane region" description="Helical" evidence="1">
    <location>
        <begin position="31"/>
        <end position="53"/>
    </location>
</feature>
<protein>
    <submittedName>
        <fullName evidence="2">Uncharacterized protein</fullName>
    </submittedName>
</protein>
<evidence type="ECO:0000256" key="1">
    <source>
        <dbReference type="SAM" id="Phobius"/>
    </source>
</evidence>
<evidence type="ECO:0000313" key="3">
    <source>
        <dbReference type="Proteomes" id="UP000319210"/>
    </source>
</evidence>
<name>A0A4Y3QWI3_STRCI</name>
<proteinExistence type="predicted"/>
<accession>A0A4Y3QWI3</accession>
<dbReference type="EMBL" id="BJMM01000009">
    <property type="protein sequence ID" value="GEB49754.1"/>
    <property type="molecule type" value="Genomic_DNA"/>
</dbReference>
<gene>
    <name evidence="2" type="ORF">SCA03_23050</name>
</gene>
<keyword evidence="1" id="KW-0472">Membrane</keyword>
<organism evidence="2 3">
    <name type="scientific">Streptomyces cacaoi</name>
    <dbReference type="NCBI Taxonomy" id="1898"/>
    <lineage>
        <taxon>Bacteria</taxon>
        <taxon>Bacillati</taxon>
        <taxon>Actinomycetota</taxon>
        <taxon>Actinomycetes</taxon>
        <taxon>Kitasatosporales</taxon>
        <taxon>Streptomycetaceae</taxon>
        <taxon>Streptomyces</taxon>
    </lineage>
</organism>
<keyword evidence="1" id="KW-1133">Transmembrane helix</keyword>
<keyword evidence="1" id="KW-0812">Transmembrane</keyword>
<dbReference type="AlphaFoldDB" id="A0A4Y3QWI3"/>
<comment type="caution">
    <text evidence="2">The sequence shown here is derived from an EMBL/GenBank/DDBJ whole genome shotgun (WGS) entry which is preliminary data.</text>
</comment>
<evidence type="ECO:0000313" key="2">
    <source>
        <dbReference type="EMBL" id="GEB49754.1"/>
    </source>
</evidence>
<dbReference type="Proteomes" id="UP000319210">
    <property type="component" value="Unassembled WGS sequence"/>
</dbReference>
<reference evidence="2 3" key="1">
    <citation type="submission" date="2019-06" db="EMBL/GenBank/DDBJ databases">
        <title>Whole genome shotgun sequence of Streptomyces cacaoi subsp. cacaoi NBRC 12748.</title>
        <authorList>
            <person name="Hosoyama A."/>
            <person name="Uohara A."/>
            <person name="Ohji S."/>
            <person name="Ichikawa N."/>
        </authorList>
    </citation>
    <scope>NUCLEOTIDE SEQUENCE [LARGE SCALE GENOMIC DNA]</scope>
    <source>
        <strain evidence="2 3">NBRC 12748</strain>
    </source>
</reference>
<keyword evidence="3" id="KW-1185">Reference proteome</keyword>
<sequence length="78" mass="8685">MRNGHCAVCEGDEVHQAEVSGQMGLRGPGALLVKHTVFSVLVCAGCGFMQWYVPVDGDRRDWLRKKAHRVQPQPQSPR</sequence>